<evidence type="ECO:0000256" key="4">
    <source>
        <dbReference type="ARBA" id="ARBA00022989"/>
    </source>
</evidence>
<feature type="transmembrane region" description="Helical" evidence="6">
    <location>
        <begin position="35"/>
        <end position="57"/>
    </location>
</feature>
<feature type="transmembrane region" description="Helical" evidence="6">
    <location>
        <begin position="97"/>
        <end position="118"/>
    </location>
</feature>
<reference evidence="7 8" key="1">
    <citation type="submission" date="2019-07" db="EMBL/GenBank/DDBJ databases">
        <title>Genomic Encyclopedia of Type Strains, Phase I: the one thousand microbial genomes (KMG-I) project.</title>
        <authorList>
            <person name="Kyrpides N."/>
        </authorList>
    </citation>
    <scope>NUCLEOTIDE SEQUENCE [LARGE SCALE GENOMIC DNA]</scope>
    <source>
        <strain evidence="7 8">DSM 16647</strain>
    </source>
</reference>
<dbReference type="GO" id="GO:0005886">
    <property type="term" value="C:plasma membrane"/>
    <property type="evidence" value="ECO:0007669"/>
    <property type="project" value="UniProtKB-SubCell"/>
</dbReference>
<dbReference type="Proteomes" id="UP000322294">
    <property type="component" value="Unassembled WGS sequence"/>
</dbReference>
<feature type="transmembrane region" description="Helical" evidence="6">
    <location>
        <begin position="12"/>
        <end position="29"/>
    </location>
</feature>
<dbReference type="EMBL" id="VNHO01000002">
    <property type="protein sequence ID" value="TYP58789.1"/>
    <property type="molecule type" value="Genomic_DNA"/>
</dbReference>
<dbReference type="AlphaFoldDB" id="A0A5S5AZQ0"/>
<feature type="transmembrane region" description="Helical" evidence="6">
    <location>
        <begin position="69"/>
        <end position="91"/>
    </location>
</feature>
<keyword evidence="5 6" id="KW-0472">Membrane</keyword>
<sequence length="129" mass="13939">MDELRNTFAGVVKRSIVLAAVTAILALVFDRTGRWAGGLILGSFMSIFNFYLLYIFLTGLAGKSREMATLIGMGGFFLRFLLTLTGLIFAISANMEFFIATILGLMVIKIAVLSNTILGGLKKCSSSRG</sequence>
<evidence type="ECO:0000313" key="7">
    <source>
        <dbReference type="EMBL" id="TYP58789.1"/>
    </source>
</evidence>
<evidence type="ECO:0000256" key="1">
    <source>
        <dbReference type="ARBA" id="ARBA00004651"/>
    </source>
</evidence>
<dbReference type="RefSeq" id="WP_170240251.1">
    <property type="nucleotide sequence ID" value="NZ_VNHO01000002.1"/>
</dbReference>
<evidence type="ECO:0000256" key="3">
    <source>
        <dbReference type="ARBA" id="ARBA00022692"/>
    </source>
</evidence>
<evidence type="ECO:0000256" key="6">
    <source>
        <dbReference type="SAM" id="Phobius"/>
    </source>
</evidence>
<gene>
    <name evidence="7" type="ORF">LZ11_00244</name>
</gene>
<dbReference type="InterPro" id="IPR005598">
    <property type="entry name" value="ATP_synth_I"/>
</dbReference>
<evidence type="ECO:0000256" key="2">
    <source>
        <dbReference type="ARBA" id="ARBA00022475"/>
    </source>
</evidence>
<keyword evidence="4 6" id="KW-1133">Transmembrane helix</keyword>
<comment type="subcellular location">
    <subcellularLocation>
        <location evidence="1">Cell membrane</location>
        <topology evidence="1">Multi-pass membrane protein</topology>
    </subcellularLocation>
</comment>
<comment type="caution">
    <text evidence="7">The sequence shown here is derived from an EMBL/GenBank/DDBJ whole genome shotgun (WGS) entry which is preliminary data.</text>
</comment>
<keyword evidence="2" id="KW-1003">Cell membrane</keyword>
<keyword evidence="8" id="KW-1185">Reference proteome</keyword>
<dbReference type="Pfam" id="PF03899">
    <property type="entry name" value="ATP-synt_I"/>
    <property type="match status" value="1"/>
</dbReference>
<protein>
    <submittedName>
        <fullName evidence="7">ATP synthase I subunit</fullName>
    </submittedName>
</protein>
<keyword evidence="3 6" id="KW-0812">Transmembrane</keyword>
<name>A0A5S5AZQ0_9FIRM</name>
<evidence type="ECO:0000256" key="5">
    <source>
        <dbReference type="ARBA" id="ARBA00023136"/>
    </source>
</evidence>
<accession>A0A5S5AZQ0</accession>
<evidence type="ECO:0000313" key="8">
    <source>
        <dbReference type="Proteomes" id="UP000322294"/>
    </source>
</evidence>
<proteinExistence type="predicted"/>
<organism evidence="7 8">
    <name type="scientific">Thermosediminibacter litoriperuensis</name>
    <dbReference type="NCBI Taxonomy" id="291989"/>
    <lineage>
        <taxon>Bacteria</taxon>
        <taxon>Bacillati</taxon>
        <taxon>Bacillota</taxon>
        <taxon>Clostridia</taxon>
        <taxon>Thermosediminibacterales</taxon>
        <taxon>Thermosediminibacteraceae</taxon>
        <taxon>Thermosediminibacter</taxon>
    </lineage>
</organism>